<accession>A0A4V3AN81</accession>
<dbReference type="InterPro" id="IPR001173">
    <property type="entry name" value="Glyco_trans_2-like"/>
</dbReference>
<dbReference type="InterPro" id="IPR050834">
    <property type="entry name" value="Glycosyltransf_2"/>
</dbReference>
<dbReference type="AlphaFoldDB" id="A0A4V3AN81"/>
<dbReference type="InterPro" id="IPR029044">
    <property type="entry name" value="Nucleotide-diphossugar_trans"/>
</dbReference>
<evidence type="ECO:0000313" key="2">
    <source>
        <dbReference type="EMBL" id="TDK29989.1"/>
    </source>
</evidence>
<dbReference type="Pfam" id="PF00535">
    <property type="entry name" value="Glycos_transf_2"/>
    <property type="match status" value="1"/>
</dbReference>
<dbReference type="Gene3D" id="3.90.550.10">
    <property type="entry name" value="Spore Coat Polysaccharide Biosynthesis Protein SpsA, Chain A"/>
    <property type="match status" value="1"/>
</dbReference>
<dbReference type="Proteomes" id="UP000295543">
    <property type="component" value="Unassembled WGS sequence"/>
</dbReference>
<dbReference type="SUPFAM" id="SSF53448">
    <property type="entry name" value="Nucleotide-diphospho-sugar transferases"/>
    <property type="match status" value="1"/>
</dbReference>
<dbReference type="EMBL" id="SMTG01000005">
    <property type="protein sequence ID" value="TDK29989.1"/>
    <property type="molecule type" value="Genomic_DNA"/>
</dbReference>
<dbReference type="PANTHER" id="PTHR43685">
    <property type="entry name" value="GLYCOSYLTRANSFERASE"/>
    <property type="match status" value="1"/>
</dbReference>
<dbReference type="GO" id="GO:0016740">
    <property type="term" value="F:transferase activity"/>
    <property type="evidence" value="ECO:0007669"/>
    <property type="project" value="UniProtKB-KW"/>
</dbReference>
<dbReference type="OrthoDB" id="9801954at2"/>
<proteinExistence type="predicted"/>
<dbReference type="CDD" id="cd00761">
    <property type="entry name" value="Glyco_tranf_GTA_type"/>
    <property type="match status" value="1"/>
</dbReference>
<protein>
    <submittedName>
        <fullName evidence="2">Glycosyltransferase family 2 protein</fullName>
    </submittedName>
</protein>
<comment type="caution">
    <text evidence="2">The sequence shown here is derived from an EMBL/GenBank/DDBJ whole genome shotgun (WGS) entry which is preliminary data.</text>
</comment>
<gene>
    <name evidence="2" type="ORF">E2F49_12350</name>
</gene>
<sequence length="305" mass="34552">MEGLRKVSVVIPCFNGGATIDEAIRSVHEQTYPNIEIVVVDDGSTDLCTIELLKRSEWANTRIVWKDNGGPASARNRGIAESCGEYVLPLDADDRIAATYIEQAVAVLDARADVGVVYCKAMRFGADSGLWMLPDYSERELTIDNVIFVTSLFRKADWTAVEGFSETLKHGVEDYDFWLKIVGGLNRAVVQLDEPLFFYRVQDVSRTTQFNGQRPIVVTTYADIFRNNIAFFARNAEYIFEHRFGIYDELVRYRARYARFDALMDRHVRVRRVLSGLWAVVCRVIDSRLVSGLRDRVRAVGSGGK</sequence>
<evidence type="ECO:0000259" key="1">
    <source>
        <dbReference type="Pfam" id="PF00535"/>
    </source>
</evidence>
<keyword evidence="3" id="KW-1185">Reference proteome</keyword>
<organism evidence="2 3">
    <name type="scientific">Luteimonas terrae</name>
    <dbReference type="NCBI Taxonomy" id="1530191"/>
    <lineage>
        <taxon>Bacteria</taxon>
        <taxon>Pseudomonadati</taxon>
        <taxon>Pseudomonadota</taxon>
        <taxon>Gammaproteobacteria</taxon>
        <taxon>Lysobacterales</taxon>
        <taxon>Lysobacteraceae</taxon>
        <taxon>Luteimonas</taxon>
    </lineage>
</organism>
<feature type="domain" description="Glycosyltransferase 2-like" evidence="1">
    <location>
        <begin position="8"/>
        <end position="134"/>
    </location>
</feature>
<evidence type="ECO:0000313" key="3">
    <source>
        <dbReference type="Proteomes" id="UP000295543"/>
    </source>
</evidence>
<name>A0A4V3AN81_9GAMM</name>
<dbReference type="RefSeq" id="WP_133394182.1">
    <property type="nucleotide sequence ID" value="NZ_SMTG01000005.1"/>
</dbReference>
<dbReference type="PANTHER" id="PTHR43685:SF2">
    <property type="entry name" value="GLYCOSYLTRANSFERASE 2-LIKE DOMAIN-CONTAINING PROTEIN"/>
    <property type="match status" value="1"/>
</dbReference>
<keyword evidence="2" id="KW-0808">Transferase</keyword>
<reference evidence="2 3" key="1">
    <citation type="submission" date="2019-03" db="EMBL/GenBank/DDBJ databases">
        <title>Luteimonas zhaokaii sp.nov., isolated from the rectal contents of Plateau pika in Yushu, Qinghai Province, China.</title>
        <authorList>
            <person name="Zhang G."/>
        </authorList>
    </citation>
    <scope>NUCLEOTIDE SEQUENCE [LARGE SCALE GENOMIC DNA]</scope>
    <source>
        <strain evidence="2 3">THG-MD21</strain>
    </source>
</reference>